<organism evidence="2 3">
    <name type="scientific">Persicimonas caeni</name>
    <dbReference type="NCBI Taxonomy" id="2292766"/>
    <lineage>
        <taxon>Bacteria</taxon>
        <taxon>Deltaproteobacteria</taxon>
        <taxon>Bradymonadales</taxon>
        <taxon>Bradymonadaceae</taxon>
        <taxon>Persicimonas</taxon>
    </lineage>
</organism>
<evidence type="ECO:0000313" key="3">
    <source>
        <dbReference type="Proteomes" id="UP000315995"/>
    </source>
</evidence>
<dbReference type="Proteomes" id="UP000315995">
    <property type="component" value="Chromosome"/>
</dbReference>
<reference evidence="2 3" key="1">
    <citation type="submission" date="2019-06" db="EMBL/GenBank/DDBJ databases">
        <title>Persicimonas caeni gen. nov., sp. nov., a predatory bacterium isolated from solar saltern.</title>
        <authorList>
            <person name="Wang S."/>
        </authorList>
    </citation>
    <scope>NUCLEOTIDE SEQUENCE [LARGE SCALE GENOMIC DNA]</scope>
    <source>
        <strain evidence="2 3">YN101</strain>
    </source>
</reference>
<dbReference type="Gene3D" id="3.40.50.300">
    <property type="entry name" value="P-loop containing nucleotide triphosphate hydrolases"/>
    <property type="match status" value="1"/>
</dbReference>
<dbReference type="AlphaFoldDB" id="A0A4Y6PTE6"/>
<accession>A0A5B8Y4D1</accession>
<dbReference type="Pfam" id="PF00154">
    <property type="entry name" value="RecA_N"/>
    <property type="match status" value="1"/>
</dbReference>
<dbReference type="InterPro" id="IPR027417">
    <property type="entry name" value="P-loop_NTPase"/>
</dbReference>
<dbReference type="InterPro" id="IPR049428">
    <property type="entry name" value="RecA-like_N"/>
</dbReference>
<dbReference type="EMBL" id="CP041186">
    <property type="protein sequence ID" value="QDG51581.1"/>
    <property type="molecule type" value="Genomic_DNA"/>
</dbReference>
<dbReference type="RefSeq" id="WP_141198061.1">
    <property type="nucleotide sequence ID" value="NZ_CP041186.1"/>
</dbReference>
<name>A0A4Y6PTE6_PERCE</name>
<feature type="domain" description="RecA-like N-terminal" evidence="1">
    <location>
        <begin position="41"/>
        <end position="128"/>
    </location>
</feature>
<evidence type="ECO:0000313" key="2">
    <source>
        <dbReference type="EMBL" id="QDG51581.1"/>
    </source>
</evidence>
<keyword evidence="3" id="KW-1185">Reference proteome</keyword>
<protein>
    <submittedName>
        <fullName evidence="2">Recombinase A</fullName>
    </submittedName>
</protein>
<proteinExistence type="predicted"/>
<sequence>MPRPALDLGKFGNVVRAASLLDGQAQRAGEQVAQWVPEELAGRIVELCGGRASSALTMAMGLVYRVQRQGEPAAWVSAGDATFFPPDAALGGIDLEALPVVRVRDAHQAARAADKLARSGAFGLVVLDLGEGASVPTPLMRRLQKWAEAHDTALLCLTHRPAEAPSLSSLVSLRGVAGRERTGEDRFSCRIEVTRDKRRGAGWSFEEVCCGPPGLR</sequence>
<evidence type="ECO:0000259" key="1">
    <source>
        <dbReference type="Pfam" id="PF00154"/>
    </source>
</evidence>
<dbReference type="OrthoDB" id="5498241at2"/>
<dbReference type="SUPFAM" id="SSF52540">
    <property type="entry name" value="P-loop containing nucleoside triphosphate hydrolases"/>
    <property type="match status" value="1"/>
</dbReference>
<accession>A0A4Y6PTE6</accession>
<gene>
    <name evidence="2" type="ORF">FIV42_12740</name>
</gene>